<evidence type="ECO:0000313" key="1">
    <source>
        <dbReference type="EMBL" id="XDV63027.1"/>
    </source>
</evidence>
<reference evidence="1" key="1">
    <citation type="submission" date="2024-08" db="EMBL/GenBank/DDBJ databases">
        <authorList>
            <person name="Yu S.T."/>
        </authorList>
    </citation>
    <scope>NUCLEOTIDE SEQUENCE</scope>
    <source>
        <strain evidence="1">R33</strain>
    </source>
</reference>
<protein>
    <recommendedName>
        <fullName evidence="2">TIR domain-containing protein</fullName>
    </recommendedName>
</protein>
<accession>A0AB39Y1U6</accession>
<dbReference type="EMBL" id="CP165727">
    <property type="protein sequence ID" value="XDV63027.1"/>
    <property type="molecule type" value="Genomic_DNA"/>
</dbReference>
<organism evidence="1">
    <name type="scientific">Streptomyces sp. R33</name>
    <dbReference type="NCBI Taxonomy" id="3238629"/>
    <lineage>
        <taxon>Bacteria</taxon>
        <taxon>Bacillati</taxon>
        <taxon>Actinomycetota</taxon>
        <taxon>Actinomycetes</taxon>
        <taxon>Kitasatosporales</taxon>
        <taxon>Streptomycetaceae</taxon>
        <taxon>Streptomyces</taxon>
    </lineage>
</organism>
<name>A0AB39Y1U6_9ACTN</name>
<evidence type="ECO:0008006" key="2">
    <source>
        <dbReference type="Google" id="ProtNLM"/>
    </source>
</evidence>
<proteinExistence type="predicted"/>
<dbReference type="RefSeq" id="WP_276611455.1">
    <property type="nucleotide sequence ID" value="NZ_CP165727.1"/>
</dbReference>
<gene>
    <name evidence="1" type="ORF">AB5J51_08805</name>
</gene>
<dbReference type="AlphaFoldDB" id="A0AB39Y1U6"/>
<sequence>MKCDAFVSHSHRADVPLAEALQKGPHGILKGLDITAPCSPHKE</sequence>